<organism evidence="1 2">
    <name type="scientific">Striga asiatica</name>
    <name type="common">Asiatic witchweed</name>
    <name type="synonym">Buchnera asiatica</name>
    <dbReference type="NCBI Taxonomy" id="4170"/>
    <lineage>
        <taxon>Eukaryota</taxon>
        <taxon>Viridiplantae</taxon>
        <taxon>Streptophyta</taxon>
        <taxon>Embryophyta</taxon>
        <taxon>Tracheophyta</taxon>
        <taxon>Spermatophyta</taxon>
        <taxon>Magnoliopsida</taxon>
        <taxon>eudicotyledons</taxon>
        <taxon>Gunneridae</taxon>
        <taxon>Pentapetalae</taxon>
        <taxon>asterids</taxon>
        <taxon>lamiids</taxon>
        <taxon>Lamiales</taxon>
        <taxon>Orobanchaceae</taxon>
        <taxon>Buchnereae</taxon>
        <taxon>Striga</taxon>
    </lineage>
</organism>
<accession>A0A5A7Q1Y9</accession>
<reference evidence="2" key="1">
    <citation type="journal article" date="2019" name="Curr. Biol.">
        <title>Genome Sequence of Striga asiatica Provides Insight into the Evolution of Plant Parasitism.</title>
        <authorList>
            <person name="Yoshida S."/>
            <person name="Kim S."/>
            <person name="Wafula E.K."/>
            <person name="Tanskanen J."/>
            <person name="Kim Y.M."/>
            <person name="Honaas L."/>
            <person name="Yang Z."/>
            <person name="Spallek T."/>
            <person name="Conn C.E."/>
            <person name="Ichihashi Y."/>
            <person name="Cheong K."/>
            <person name="Cui S."/>
            <person name="Der J.P."/>
            <person name="Gundlach H."/>
            <person name="Jiao Y."/>
            <person name="Hori C."/>
            <person name="Ishida J.K."/>
            <person name="Kasahara H."/>
            <person name="Kiba T."/>
            <person name="Kim M.S."/>
            <person name="Koo N."/>
            <person name="Laohavisit A."/>
            <person name="Lee Y.H."/>
            <person name="Lumba S."/>
            <person name="McCourt P."/>
            <person name="Mortimer J.C."/>
            <person name="Mutuku J.M."/>
            <person name="Nomura T."/>
            <person name="Sasaki-Sekimoto Y."/>
            <person name="Seto Y."/>
            <person name="Wang Y."/>
            <person name="Wakatake T."/>
            <person name="Sakakibara H."/>
            <person name="Demura T."/>
            <person name="Yamaguchi S."/>
            <person name="Yoneyama K."/>
            <person name="Manabe R.I."/>
            <person name="Nelson D.C."/>
            <person name="Schulman A.H."/>
            <person name="Timko M.P."/>
            <person name="dePamphilis C.W."/>
            <person name="Choi D."/>
            <person name="Shirasu K."/>
        </authorList>
    </citation>
    <scope>NUCLEOTIDE SEQUENCE [LARGE SCALE GENOMIC DNA]</scope>
    <source>
        <strain evidence="2">cv. UVA1</strain>
    </source>
</reference>
<evidence type="ECO:0000313" key="1">
    <source>
        <dbReference type="EMBL" id="GER39149.1"/>
    </source>
</evidence>
<protein>
    <submittedName>
        <fullName evidence="1">Ribulose bisphosphate carboxylase large chain</fullName>
    </submittedName>
</protein>
<sequence length="105" mass="11862">MDNFPASVLQGISWEFICRPLVKVYPQQSSDSSEHRYCWGTRGSIRSYLFTTSSFPPETAQALKRSTAPFTLFIATHSLRRLDNAPGGHDSYFAFLSYRLAGSFD</sequence>
<dbReference type="Proteomes" id="UP000325081">
    <property type="component" value="Unassembled WGS sequence"/>
</dbReference>
<comment type="caution">
    <text evidence="1">The sequence shown here is derived from an EMBL/GenBank/DDBJ whole genome shotgun (WGS) entry which is preliminary data.</text>
</comment>
<keyword evidence="2" id="KW-1185">Reference proteome</keyword>
<evidence type="ECO:0000313" key="2">
    <source>
        <dbReference type="Proteomes" id="UP000325081"/>
    </source>
</evidence>
<proteinExistence type="predicted"/>
<dbReference type="EMBL" id="BKCP01005572">
    <property type="protein sequence ID" value="GER39149.1"/>
    <property type="molecule type" value="Genomic_DNA"/>
</dbReference>
<name>A0A5A7Q1Y9_STRAF</name>
<dbReference type="AlphaFoldDB" id="A0A5A7Q1Y9"/>
<gene>
    <name evidence="1" type="ORF">STAS_15678</name>
</gene>